<dbReference type="Gene3D" id="3.40.140.10">
    <property type="entry name" value="Cytidine Deaminase, domain 2"/>
    <property type="match status" value="1"/>
</dbReference>
<protein>
    <recommendedName>
        <fullName evidence="8">tRNA-specific adenosine deaminase</fullName>
        <ecNumber evidence="8">3.5.4.33</ecNumber>
    </recommendedName>
</protein>
<evidence type="ECO:0000313" key="10">
    <source>
        <dbReference type="EMBL" id="AIN46888.1"/>
    </source>
</evidence>
<dbReference type="PROSITE" id="PS51747">
    <property type="entry name" value="CYT_DCMP_DEAMINASES_2"/>
    <property type="match status" value="1"/>
</dbReference>
<feature type="active site" description="Proton donor" evidence="8">
    <location>
        <position position="60"/>
    </location>
</feature>
<comment type="catalytic activity">
    <reaction evidence="7 8">
        <text>adenosine(34) in tRNA + H2O + H(+) = inosine(34) in tRNA + NH4(+)</text>
        <dbReference type="Rhea" id="RHEA:43168"/>
        <dbReference type="Rhea" id="RHEA-COMP:10373"/>
        <dbReference type="Rhea" id="RHEA-COMP:10374"/>
        <dbReference type="ChEBI" id="CHEBI:15377"/>
        <dbReference type="ChEBI" id="CHEBI:15378"/>
        <dbReference type="ChEBI" id="CHEBI:28938"/>
        <dbReference type="ChEBI" id="CHEBI:74411"/>
        <dbReference type="ChEBI" id="CHEBI:82852"/>
        <dbReference type="EC" id="3.5.4.33"/>
    </reaction>
</comment>
<dbReference type="HAMAP" id="MF_00972">
    <property type="entry name" value="tRNA_aden_deaminase"/>
    <property type="match status" value="1"/>
</dbReference>
<dbReference type="InterPro" id="IPR028883">
    <property type="entry name" value="tRNA_aden_deaminase"/>
</dbReference>
<evidence type="ECO:0000259" key="9">
    <source>
        <dbReference type="PROSITE" id="PS51747"/>
    </source>
</evidence>
<name>A0A088N9T9_9GAMM</name>
<dbReference type="CDD" id="cd01285">
    <property type="entry name" value="nucleoside_deaminase"/>
    <property type="match status" value="1"/>
</dbReference>
<evidence type="ECO:0000256" key="5">
    <source>
        <dbReference type="ARBA" id="ARBA00022801"/>
    </source>
</evidence>
<dbReference type="InterPro" id="IPR016193">
    <property type="entry name" value="Cytidine_deaminase-like"/>
</dbReference>
<dbReference type="Proteomes" id="UP000067325">
    <property type="component" value="Chromosome"/>
</dbReference>
<dbReference type="EMBL" id="CP008985">
    <property type="protein sequence ID" value="AIN46888.1"/>
    <property type="molecule type" value="Genomic_DNA"/>
</dbReference>
<evidence type="ECO:0000313" key="11">
    <source>
        <dbReference type="Proteomes" id="UP000067325"/>
    </source>
</evidence>
<dbReference type="InterPro" id="IPR002125">
    <property type="entry name" value="CMP_dCMP_dom"/>
</dbReference>
<feature type="binding site" evidence="8">
    <location>
        <position position="88"/>
    </location>
    <ligand>
        <name>Zn(2+)</name>
        <dbReference type="ChEBI" id="CHEBI:29105"/>
        <note>catalytic</note>
    </ligand>
</feature>
<dbReference type="Pfam" id="PF00383">
    <property type="entry name" value="dCMP_cyt_deam_1"/>
    <property type="match status" value="1"/>
</dbReference>
<keyword evidence="3 8" id="KW-0819">tRNA processing</keyword>
<accession>A0A088N9T9</accession>
<evidence type="ECO:0000256" key="7">
    <source>
        <dbReference type="ARBA" id="ARBA00048045"/>
    </source>
</evidence>
<dbReference type="GO" id="GO:0002100">
    <property type="term" value="P:tRNA wobble adenosine to inosine editing"/>
    <property type="evidence" value="ECO:0007669"/>
    <property type="project" value="UniProtKB-UniRule"/>
</dbReference>
<feature type="domain" description="CMP/dCMP-type deaminase" evidence="9">
    <location>
        <begin position="7"/>
        <end position="129"/>
    </location>
</feature>
<evidence type="ECO:0000256" key="8">
    <source>
        <dbReference type="HAMAP-Rule" id="MF_00972"/>
    </source>
</evidence>
<keyword evidence="5 8" id="KW-0378">Hydrolase</keyword>
<evidence type="ECO:0000256" key="2">
    <source>
        <dbReference type="ARBA" id="ARBA00011738"/>
    </source>
</evidence>
<dbReference type="eggNOG" id="COG0590">
    <property type="taxonomic scope" value="Bacteria"/>
</dbReference>
<keyword evidence="4 8" id="KW-0479">Metal-binding</keyword>
<evidence type="ECO:0000256" key="4">
    <source>
        <dbReference type="ARBA" id="ARBA00022723"/>
    </source>
</evidence>
<evidence type="ECO:0000256" key="6">
    <source>
        <dbReference type="ARBA" id="ARBA00022833"/>
    </source>
</evidence>
<evidence type="ECO:0000256" key="1">
    <source>
        <dbReference type="ARBA" id="ARBA00010669"/>
    </source>
</evidence>
<dbReference type="PANTHER" id="PTHR11079">
    <property type="entry name" value="CYTOSINE DEAMINASE FAMILY MEMBER"/>
    <property type="match status" value="1"/>
</dbReference>
<keyword evidence="6 8" id="KW-0862">Zinc</keyword>
<dbReference type="SUPFAM" id="SSF53927">
    <property type="entry name" value="Cytidine deaminase-like"/>
    <property type="match status" value="1"/>
</dbReference>
<dbReference type="EC" id="3.5.4.33" evidence="8"/>
<dbReference type="AlphaFoldDB" id="A0A088N9T9"/>
<dbReference type="RefSeq" id="WP_420021799.1">
    <property type="nucleotide sequence ID" value="NZ_CP008985.1"/>
</dbReference>
<feature type="binding site" evidence="8">
    <location>
        <position position="58"/>
    </location>
    <ligand>
        <name>Zn(2+)</name>
        <dbReference type="ChEBI" id="CHEBI:29105"/>
        <note>catalytic</note>
    </ligand>
</feature>
<gene>
    <name evidence="8" type="primary">tadA</name>
    <name evidence="10" type="ORF">IM45_003</name>
</gene>
<evidence type="ECO:0000256" key="3">
    <source>
        <dbReference type="ARBA" id="ARBA00022694"/>
    </source>
</evidence>
<comment type="similarity">
    <text evidence="1">Belongs to the cytidine and deoxycytidylate deaminase family. ADAT2 subfamily.</text>
</comment>
<dbReference type="InterPro" id="IPR016192">
    <property type="entry name" value="APOBEC/CMP_deaminase_Zn-bd"/>
</dbReference>
<organism evidence="10 11">
    <name type="scientific">Candidatus Palibaumannia cicadellinicola</name>
    <dbReference type="NCBI Taxonomy" id="186490"/>
    <lineage>
        <taxon>Bacteria</taxon>
        <taxon>Pseudomonadati</taxon>
        <taxon>Pseudomonadota</taxon>
        <taxon>Gammaproteobacteria</taxon>
        <taxon>Candidatus Palibaumannia</taxon>
    </lineage>
</organism>
<comment type="function">
    <text evidence="8">Catalyzes the deamination of adenosine to inosine at the wobble position 34 of tRNA(Arg2).</text>
</comment>
<proteinExistence type="inferred from homology"/>
<dbReference type="GO" id="GO:0052717">
    <property type="term" value="F:tRNA-specific adenosine-34 deaminase activity"/>
    <property type="evidence" value="ECO:0007669"/>
    <property type="project" value="UniProtKB-UniRule"/>
</dbReference>
<feature type="binding site" evidence="8">
    <location>
        <position position="91"/>
    </location>
    <ligand>
        <name>Zn(2+)</name>
        <dbReference type="ChEBI" id="CHEBI:29105"/>
        <note>catalytic</note>
    </ligand>
</feature>
<dbReference type="NCBIfam" id="NF008113">
    <property type="entry name" value="PRK10860.1"/>
    <property type="match status" value="1"/>
</dbReference>
<dbReference type="GO" id="GO:0008270">
    <property type="term" value="F:zinc ion binding"/>
    <property type="evidence" value="ECO:0007669"/>
    <property type="project" value="UniProtKB-UniRule"/>
</dbReference>
<dbReference type="KEGG" id="bcib:IM45_003"/>
<sequence>MSMNYKDSDKLWMYRALELAERAEAQGEVPVGAVLVLQGKKIGEGYNSSITYQDPTAHAEIIALREGGRTIGNYRLSNVVMYVTLEPCIMCAGAIIHARVSRVVFGAQDAKNSIGITGSSILNNRIKLCSGVLEEACSLQLKDFFHSKRAQN</sequence>
<comment type="cofactor">
    <cofactor evidence="8">
        <name>Zn(2+)</name>
        <dbReference type="ChEBI" id="CHEBI:29105"/>
    </cofactor>
    <text evidence="8">Binds 1 zinc ion per subunit.</text>
</comment>
<reference evidence="10 11" key="1">
    <citation type="journal article" date="2014" name="MBio">
        <title>Differential genome evolution between companion symbionts in an insect-bacterial symbiosis.</title>
        <authorList>
            <person name="Bennett G.M."/>
            <person name="McCutcheon J.P."/>
            <person name="MacDonald B.R."/>
            <person name="Romanovicz D."/>
            <person name="Moran N.A."/>
        </authorList>
    </citation>
    <scope>NUCLEOTIDE SEQUENCE [LARGE SCALE GENOMIC DNA]</scope>
    <source>
        <strain evidence="10 11">BGSS</strain>
    </source>
</reference>
<comment type="subunit">
    <text evidence="2 8">Homodimer.</text>
</comment>
<dbReference type="PANTHER" id="PTHR11079:SF202">
    <property type="entry name" value="TRNA-SPECIFIC ADENOSINE DEAMINASE"/>
    <property type="match status" value="1"/>
</dbReference>
<dbReference type="PROSITE" id="PS00903">
    <property type="entry name" value="CYT_DCMP_DEAMINASES_1"/>
    <property type="match status" value="1"/>
</dbReference>